<comment type="function">
    <text evidence="2">Tetrapolymerization of the monopyrrole PBG into the hydroxymethylbilane pre-uroporphyrinogen in several discrete steps.</text>
</comment>
<evidence type="ECO:0000259" key="10">
    <source>
        <dbReference type="Pfam" id="PF01379"/>
    </source>
</evidence>
<evidence type="ECO:0000313" key="12">
    <source>
        <dbReference type="Proteomes" id="UP000253934"/>
    </source>
</evidence>
<protein>
    <recommendedName>
        <fullName evidence="5 9">Hydroxymethylbilane synthase</fullName>
        <ecNumber evidence="5 9">2.5.1.61</ecNumber>
    </recommendedName>
</protein>
<dbReference type="SUPFAM" id="SSF54782">
    <property type="entry name" value="Porphobilinogen deaminase (hydroxymethylbilane synthase), C-terminal domain"/>
    <property type="match status" value="1"/>
</dbReference>
<dbReference type="SUPFAM" id="SSF53850">
    <property type="entry name" value="Periplasmic binding protein-like II"/>
    <property type="match status" value="1"/>
</dbReference>
<evidence type="ECO:0000256" key="2">
    <source>
        <dbReference type="ARBA" id="ARBA00002869"/>
    </source>
</evidence>
<dbReference type="EMBL" id="QOVW01000060">
    <property type="protein sequence ID" value="RDB36474.1"/>
    <property type="molecule type" value="Genomic_DNA"/>
</dbReference>
<dbReference type="Gene3D" id="3.40.190.10">
    <property type="entry name" value="Periplasmic binding protein-like II"/>
    <property type="match status" value="2"/>
</dbReference>
<dbReference type="InterPro" id="IPR036803">
    <property type="entry name" value="Porphobilinogen_deaminase_C_sf"/>
</dbReference>
<proteinExistence type="inferred from homology"/>
<dbReference type="PANTHER" id="PTHR11557">
    <property type="entry name" value="PORPHOBILINOGEN DEAMINASE"/>
    <property type="match status" value="1"/>
</dbReference>
<keyword evidence="6 11" id="KW-0808">Transferase</keyword>
<comment type="caution">
    <text evidence="11">The sequence shown here is derived from an EMBL/GenBank/DDBJ whole genome shotgun (WGS) entry which is preliminary data.</text>
</comment>
<evidence type="ECO:0000256" key="6">
    <source>
        <dbReference type="ARBA" id="ARBA00022679"/>
    </source>
</evidence>
<dbReference type="InterPro" id="IPR022419">
    <property type="entry name" value="Porphobilin_deaminase_cofac_BS"/>
</dbReference>
<gene>
    <name evidence="11" type="ORF">DCC88_04915</name>
</gene>
<evidence type="ECO:0000256" key="7">
    <source>
        <dbReference type="ARBA" id="ARBA00023244"/>
    </source>
</evidence>
<dbReference type="GO" id="GO:0006782">
    <property type="term" value="P:protoporphyrinogen IX biosynthetic process"/>
    <property type="evidence" value="ECO:0007669"/>
    <property type="project" value="UniProtKB-UniPathway"/>
</dbReference>
<dbReference type="InterPro" id="IPR000860">
    <property type="entry name" value="HemC"/>
</dbReference>
<feature type="domain" description="Porphobilinogen deaminase N-terminal" evidence="10">
    <location>
        <begin position="5"/>
        <end position="250"/>
    </location>
</feature>
<dbReference type="PIRSF" id="PIRSF001438">
    <property type="entry name" value="4pyrrol_synth_OHMeBilane_synth"/>
    <property type="match status" value="1"/>
</dbReference>
<evidence type="ECO:0000256" key="5">
    <source>
        <dbReference type="ARBA" id="ARBA00012655"/>
    </source>
</evidence>
<dbReference type="PANTHER" id="PTHR11557:SF0">
    <property type="entry name" value="PORPHOBILINOGEN DEAMINASE"/>
    <property type="match status" value="1"/>
</dbReference>
<organism evidence="11 12">
    <name type="scientific">Spirobacillus cienkowskii</name>
    <dbReference type="NCBI Taxonomy" id="495820"/>
    <lineage>
        <taxon>Bacteria</taxon>
        <taxon>Pseudomonadati</taxon>
        <taxon>Bdellovibrionota</taxon>
        <taxon>Oligoflexia</taxon>
        <taxon>Silvanigrellales</taxon>
        <taxon>Spirobacillus</taxon>
    </lineage>
</organism>
<dbReference type="NCBIfam" id="TIGR00212">
    <property type="entry name" value="hemC"/>
    <property type="match status" value="1"/>
</dbReference>
<evidence type="ECO:0000256" key="3">
    <source>
        <dbReference type="ARBA" id="ARBA00004735"/>
    </source>
</evidence>
<comment type="similarity">
    <text evidence="4">Belongs to the HMBS family.</text>
</comment>
<dbReference type="PROSITE" id="PS00533">
    <property type="entry name" value="PORPHOBILINOGEN_DEAM"/>
    <property type="match status" value="1"/>
</dbReference>
<reference evidence="11" key="1">
    <citation type="submission" date="2018-04" db="EMBL/GenBank/DDBJ databases">
        <title>Draft genome sequence of the Candidatus Spirobacillus cienkowskii, a pathogen of freshwater Daphnia species, reconstructed from hemolymph metagenomic reads.</title>
        <authorList>
            <person name="Bresciani L."/>
            <person name="Lemos L.N."/>
            <person name="Wale N."/>
            <person name="Lin J.Y."/>
            <person name="Fernandes G.R."/>
            <person name="Duffy M.A."/>
            <person name="Rodrigues J.M."/>
        </authorList>
    </citation>
    <scope>NUCLEOTIDE SEQUENCE [LARGE SCALE GENOMIC DNA]</scope>
    <source>
        <strain evidence="11">Binning01</strain>
    </source>
</reference>
<comment type="pathway">
    <text evidence="3">Porphyrin-containing compound metabolism; protoporphyrin-IX biosynthesis; coproporphyrinogen-III from 5-aminolevulinate: step 2/4.</text>
</comment>
<keyword evidence="7" id="KW-0627">Porphyrin biosynthesis</keyword>
<evidence type="ECO:0000256" key="8">
    <source>
        <dbReference type="ARBA" id="ARBA00048169"/>
    </source>
</evidence>
<dbReference type="Gene3D" id="3.30.160.40">
    <property type="entry name" value="Porphobilinogen deaminase, C-terminal domain"/>
    <property type="match status" value="1"/>
</dbReference>
<accession>A0A369KXN2</accession>
<dbReference type="Pfam" id="PF01379">
    <property type="entry name" value="Porphobil_deam"/>
    <property type="match status" value="1"/>
</dbReference>
<sequence length="360" mass="40251">MSQEILIATRKSQLALWQAHKIQSLLQEKGIKTQLFPLVTTGDKMQKSQLADIHLSQQNTEHHLTTGKGLFIKEIQEALLSNKAHIAVHSMKDLPVAQTAQLNIAALLPRAGARDVLILSPELLQSTSLHTMTAAQKAQLTFAELKNMLRNNPIFTQKPIGTTSARRQLLLKKCWNPNLNVQILRGNVDTRLKRVQNNEFAAILLAEAGLERLELFNQEHMFYLPISEFIPAAAQGVIAVEINDNNQQLANILTSLSCKQTRFAAGIERMVLALLGGDCHTPIGAHYDNKQLYVVYGHYENYKHVVISCSDTMLLEVAQLLNTNLYFNQFFAELCRSEFAKVVAQQLFAAGFAEVSDLKL</sequence>
<comment type="catalytic activity">
    <reaction evidence="8">
        <text>4 porphobilinogen + H2O = hydroxymethylbilane + 4 NH4(+)</text>
        <dbReference type="Rhea" id="RHEA:13185"/>
        <dbReference type="ChEBI" id="CHEBI:15377"/>
        <dbReference type="ChEBI" id="CHEBI:28938"/>
        <dbReference type="ChEBI" id="CHEBI:57845"/>
        <dbReference type="ChEBI" id="CHEBI:58126"/>
        <dbReference type="EC" id="2.5.1.61"/>
    </reaction>
</comment>
<dbReference type="Proteomes" id="UP000253934">
    <property type="component" value="Unassembled WGS sequence"/>
</dbReference>
<comment type="cofactor">
    <cofactor evidence="1">
        <name>dipyrromethane</name>
        <dbReference type="ChEBI" id="CHEBI:60342"/>
    </cofactor>
</comment>
<dbReference type="GO" id="GO:0004418">
    <property type="term" value="F:hydroxymethylbilane synthase activity"/>
    <property type="evidence" value="ECO:0007669"/>
    <property type="project" value="UniProtKB-UniRule"/>
</dbReference>
<dbReference type="UniPathway" id="UPA00251">
    <property type="reaction ID" value="UER00319"/>
</dbReference>
<evidence type="ECO:0000313" key="11">
    <source>
        <dbReference type="EMBL" id="RDB36474.1"/>
    </source>
</evidence>
<name>A0A369KXN2_9BACT</name>
<dbReference type="EC" id="2.5.1.61" evidence="5 9"/>
<dbReference type="GO" id="GO:0005737">
    <property type="term" value="C:cytoplasm"/>
    <property type="evidence" value="ECO:0007669"/>
    <property type="project" value="UniProtKB-UniRule"/>
</dbReference>
<keyword evidence="12" id="KW-1185">Reference proteome</keyword>
<dbReference type="InterPro" id="IPR022417">
    <property type="entry name" value="Porphobilin_deaminase_N"/>
</dbReference>
<dbReference type="AlphaFoldDB" id="A0A369KXN2"/>
<evidence type="ECO:0000256" key="9">
    <source>
        <dbReference type="NCBIfam" id="TIGR00212"/>
    </source>
</evidence>
<evidence type="ECO:0000256" key="4">
    <source>
        <dbReference type="ARBA" id="ARBA00005638"/>
    </source>
</evidence>
<evidence type="ECO:0000256" key="1">
    <source>
        <dbReference type="ARBA" id="ARBA00001916"/>
    </source>
</evidence>